<dbReference type="PANTHER" id="PTHR33824">
    <property type="entry name" value="POLYKETIDE CYCLASE/DEHYDRASE AND LIPID TRANSPORT SUPERFAMILY PROTEIN"/>
    <property type="match status" value="1"/>
</dbReference>
<dbReference type="InterPro" id="IPR023393">
    <property type="entry name" value="START-like_dom_sf"/>
</dbReference>
<evidence type="ECO:0000313" key="5">
    <source>
        <dbReference type="Proteomes" id="UP000622475"/>
    </source>
</evidence>
<name>A0A929PYL8_9SPHI</name>
<proteinExistence type="inferred from homology"/>
<comment type="caution">
    <text evidence="4">The sequence shown here is derived from an EMBL/GenBank/DDBJ whole genome shotgun (WGS) entry which is preliminary data.</text>
</comment>
<dbReference type="CDD" id="cd07817">
    <property type="entry name" value="SRPBCC_8"/>
    <property type="match status" value="1"/>
</dbReference>
<dbReference type="SUPFAM" id="SSF55961">
    <property type="entry name" value="Bet v1-like"/>
    <property type="match status" value="1"/>
</dbReference>
<dbReference type="InterPro" id="IPR005031">
    <property type="entry name" value="COQ10_START"/>
</dbReference>
<feature type="domain" description="Inner membrane protein YgaP-like transmembrane" evidence="3">
    <location>
        <begin position="24"/>
        <end position="78"/>
    </location>
</feature>
<dbReference type="InterPro" id="IPR047137">
    <property type="entry name" value="ORF3"/>
</dbReference>
<evidence type="ECO:0000313" key="4">
    <source>
        <dbReference type="EMBL" id="MBE9664416.1"/>
    </source>
</evidence>
<protein>
    <submittedName>
        <fullName evidence="4">DUF2892 domain-containing protein</fullName>
    </submittedName>
</protein>
<dbReference type="Gene3D" id="3.30.530.20">
    <property type="match status" value="1"/>
</dbReference>
<dbReference type="PANTHER" id="PTHR33824:SF7">
    <property type="entry name" value="POLYKETIDE CYCLASE_DEHYDRASE AND LIPID TRANSPORT SUPERFAMILY PROTEIN"/>
    <property type="match status" value="1"/>
</dbReference>
<evidence type="ECO:0000259" key="3">
    <source>
        <dbReference type="Pfam" id="PF11127"/>
    </source>
</evidence>
<evidence type="ECO:0000259" key="2">
    <source>
        <dbReference type="Pfam" id="PF03364"/>
    </source>
</evidence>
<dbReference type="AlphaFoldDB" id="A0A929PYL8"/>
<dbReference type="Pfam" id="PF11127">
    <property type="entry name" value="YgaP-like_TM"/>
    <property type="match status" value="1"/>
</dbReference>
<sequence>METLILPTDQTISVVKHINLKWPERVISVVAGVQIGLWGFKNLFKNPGSSILKIGAGGYLLGRGITGHCELYDMAGKTSLEPVSVNINTSVIVDKPREEVYAFWRDLSNLPLFMSHLKSVEVMNDSRSYWSLKLPIDVADIYWDASILEDIPGELIEWSSLSDSVIDTSGIVRFIDTSEPDQTLVHVTLTYQPPAGALGAGVAKIFNPLFTKMIEDDIQNFKRYMDIAAVIEEAP</sequence>
<reference evidence="4" key="1">
    <citation type="submission" date="2020-10" db="EMBL/GenBank/DDBJ databases">
        <title>Mucilaginibacter mali sp. nov., isolated from rhizosphere soil of apple orchard.</title>
        <authorList>
            <person name="Lee J.-S."/>
            <person name="Kim H.S."/>
            <person name="Kim J.-S."/>
        </authorList>
    </citation>
    <scope>NUCLEOTIDE SEQUENCE</scope>
    <source>
        <strain evidence="4">KCTC 22746</strain>
    </source>
</reference>
<dbReference type="Proteomes" id="UP000622475">
    <property type="component" value="Unassembled WGS sequence"/>
</dbReference>
<accession>A0A929PYL8</accession>
<dbReference type="InterPro" id="IPR021309">
    <property type="entry name" value="YgaP-like_TM"/>
</dbReference>
<organism evidence="4 5">
    <name type="scientific">Mucilaginibacter myungsuensis</name>
    <dbReference type="NCBI Taxonomy" id="649104"/>
    <lineage>
        <taxon>Bacteria</taxon>
        <taxon>Pseudomonadati</taxon>
        <taxon>Bacteroidota</taxon>
        <taxon>Sphingobacteriia</taxon>
        <taxon>Sphingobacteriales</taxon>
        <taxon>Sphingobacteriaceae</taxon>
        <taxon>Mucilaginibacter</taxon>
    </lineage>
</organism>
<dbReference type="Pfam" id="PF03364">
    <property type="entry name" value="Polyketide_cyc"/>
    <property type="match status" value="1"/>
</dbReference>
<keyword evidence="5" id="KW-1185">Reference proteome</keyword>
<feature type="domain" description="Coenzyme Q-binding protein COQ10 START" evidence="2">
    <location>
        <begin position="93"/>
        <end position="215"/>
    </location>
</feature>
<gene>
    <name evidence="4" type="ORF">IRJ16_21225</name>
</gene>
<dbReference type="RefSeq" id="WP_194113666.1">
    <property type="nucleotide sequence ID" value="NZ_JADFFL010000011.1"/>
</dbReference>
<dbReference type="EMBL" id="JADFFL010000011">
    <property type="protein sequence ID" value="MBE9664416.1"/>
    <property type="molecule type" value="Genomic_DNA"/>
</dbReference>
<comment type="similarity">
    <text evidence="1">Belongs to the ribosome association toxin RatA family.</text>
</comment>
<evidence type="ECO:0000256" key="1">
    <source>
        <dbReference type="ARBA" id="ARBA00008918"/>
    </source>
</evidence>